<dbReference type="InterPro" id="IPR002048">
    <property type="entry name" value="EF_hand_dom"/>
</dbReference>
<dbReference type="Proteomes" id="UP000215335">
    <property type="component" value="Unassembled WGS sequence"/>
</dbReference>
<dbReference type="Gene3D" id="1.10.238.10">
    <property type="entry name" value="EF-hand"/>
    <property type="match status" value="1"/>
</dbReference>
<evidence type="ECO:0000313" key="2">
    <source>
        <dbReference type="EMBL" id="OXU25646.1"/>
    </source>
</evidence>
<reference evidence="2 3" key="1">
    <citation type="journal article" date="2017" name="Curr. Biol.">
        <title>The Evolution of Venom by Co-option of Single-Copy Genes.</title>
        <authorList>
            <person name="Martinson E.O."/>
            <person name="Mrinalini"/>
            <person name="Kelkar Y.D."/>
            <person name="Chang C.H."/>
            <person name="Werren J.H."/>
        </authorList>
    </citation>
    <scope>NUCLEOTIDE SEQUENCE [LARGE SCALE GENOMIC DNA]</scope>
    <source>
        <strain evidence="2 3">Alberta</strain>
        <tissue evidence="2">Whole body</tissue>
    </source>
</reference>
<sequence>MDTHMSNHAILKKAFDAFDHEKKGCIGTDMVGTILSMLGYELSETTLQEIIAEVDEDGMYF</sequence>
<dbReference type="PROSITE" id="PS50222">
    <property type="entry name" value="EF_HAND_2"/>
    <property type="match status" value="1"/>
</dbReference>
<gene>
    <name evidence="2" type="ORF">TSAR_013611</name>
</gene>
<feature type="domain" description="EF-hand" evidence="1">
    <location>
        <begin position="6"/>
        <end position="41"/>
    </location>
</feature>
<dbReference type="GO" id="GO:0005509">
    <property type="term" value="F:calcium ion binding"/>
    <property type="evidence" value="ECO:0007669"/>
    <property type="project" value="InterPro"/>
</dbReference>
<dbReference type="STRING" id="543379.A0A232F490"/>
<dbReference type="SUPFAM" id="SSF47473">
    <property type="entry name" value="EF-hand"/>
    <property type="match status" value="1"/>
</dbReference>
<organism evidence="2 3">
    <name type="scientific">Trichomalopsis sarcophagae</name>
    <dbReference type="NCBI Taxonomy" id="543379"/>
    <lineage>
        <taxon>Eukaryota</taxon>
        <taxon>Metazoa</taxon>
        <taxon>Ecdysozoa</taxon>
        <taxon>Arthropoda</taxon>
        <taxon>Hexapoda</taxon>
        <taxon>Insecta</taxon>
        <taxon>Pterygota</taxon>
        <taxon>Neoptera</taxon>
        <taxon>Endopterygota</taxon>
        <taxon>Hymenoptera</taxon>
        <taxon>Apocrita</taxon>
        <taxon>Proctotrupomorpha</taxon>
        <taxon>Chalcidoidea</taxon>
        <taxon>Pteromalidae</taxon>
        <taxon>Pteromalinae</taxon>
        <taxon>Trichomalopsis</taxon>
    </lineage>
</organism>
<dbReference type="AlphaFoldDB" id="A0A232F490"/>
<evidence type="ECO:0000259" key="1">
    <source>
        <dbReference type="PROSITE" id="PS50222"/>
    </source>
</evidence>
<dbReference type="InterPro" id="IPR011992">
    <property type="entry name" value="EF-hand-dom_pair"/>
</dbReference>
<protein>
    <recommendedName>
        <fullName evidence="1">EF-hand domain-containing protein</fullName>
    </recommendedName>
</protein>
<comment type="caution">
    <text evidence="2">The sequence shown here is derived from an EMBL/GenBank/DDBJ whole genome shotgun (WGS) entry which is preliminary data.</text>
</comment>
<dbReference type="EMBL" id="NNAY01000977">
    <property type="protein sequence ID" value="OXU25646.1"/>
    <property type="molecule type" value="Genomic_DNA"/>
</dbReference>
<proteinExistence type="predicted"/>
<keyword evidence="3" id="KW-1185">Reference proteome</keyword>
<accession>A0A232F490</accession>
<name>A0A232F490_9HYME</name>
<evidence type="ECO:0000313" key="3">
    <source>
        <dbReference type="Proteomes" id="UP000215335"/>
    </source>
</evidence>